<dbReference type="InterPro" id="IPR045340">
    <property type="entry name" value="DUF6533"/>
</dbReference>
<name>A0A9P6HL84_9AGAM</name>
<keyword evidence="1" id="KW-1133">Transmembrane helix</keyword>
<keyword evidence="1" id="KW-0812">Transmembrane</keyword>
<dbReference type="Proteomes" id="UP000736335">
    <property type="component" value="Unassembled WGS sequence"/>
</dbReference>
<sequence>MSMTPQNLTEVIFNPAGRGFHCRYSPSPGSQMGSIVQNGWDQRIDHYTTSIALTLLYYDYVLTFDRERRLVWSQCSFKQWGTVLFFLNRYCGVIGHVPVFILKFAHPGSLLYHICKPLNSYHQTLAVILQTIVGLTFITRTYALYNRSRAVVIGLTSLALSSVAVGSYLLSQGQKLAMNPVLPEGIVGCSEGLSWSESWRLAVAWSTVMIFDLIVVVMTSVRTIKINRRSGKNHTLPRVLMRDGVVYFGVISLATLSNIITFVRGTEVTRGVATTITNVLSTVLVSRLMFNIREQAEHPATAATTAATGSAPMSTTLLHTLTNVDHVDETAIWELEVPNHQGGSFCDMITCEDDEMGRSDIEMVQIVDCSKETAISGHDADE</sequence>
<proteinExistence type="predicted"/>
<accession>A0A9P6HL84</accession>
<keyword evidence="1" id="KW-0472">Membrane</keyword>
<dbReference type="EMBL" id="WIUZ02000004">
    <property type="protein sequence ID" value="KAF9788461.1"/>
    <property type="molecule type" value="Genomic_DNA"/>
</dbReference>
<comment type="caution">
    <text evidence="3">The sequence shown here is derived from an EMBL/GenBank/DDBJ whole genome shotgun (WGS) entry which is preliminary data.</text>
</comment>
<keyword evidence="4" id="KW-1185">Reference proteome</keyword>
<feature type="transmembrane region" description="Helical" evidence="1">
    <location>
        <begin position="245"/>
        <end position="265"/>
    </location>
</feature>
<evidence type="ECO:0000256" key="1">
    <source>
        <dbReference type="SAM" id="Phobius"/>
    </source>
</evidence>
<organism evidence="3 4">
    <name type="scientific">Thelephora terrestris</name>
    <dbReference type="NCBI Taxonomy" id="56493"/>
    <lineage>
        <taxon>Eukaryota</taxon>
        <taxon>Fungi</taxon>
        <taxon>Dikarya</taxon>
        <taxon>Basidiomycota</taxon>
        <taxon>Agaricomycotina</taxon>
        <taxon>Agaricomycetes</taxon>
        <taxon>Thelephorales</taxon>
        <taxon>Thelephoraceae</taxon>
        <taxon>Thelephora</taxon>
    </lineage>
</organism>
<evidence type="ECO:0000259" key="2">
    <source>
        <dbReference type="Pfam" id="PF20151"/>
    </source>
</evidence>
<feature type="domain" description="DUF6533" evidence="2">
    <location>
        <begin position="47"/>
        <end position="94"/>
    </location>
</feature>
<evidence type="ECO:0000313" key="3">
    <source>
        <dbReference type="EMBL" id="KAF9788461.1"/>
    </source>
</evidence>
<feature type="transmembrane region" description="Helical" evidence="1">
    <location>
        <begin position="83"/>
        <end position="101"/>
    </location>
</feature>
<feature type="transmembrane region" description="Helical" evidence="1">
    <location>
        <begin position="121"/>
        <end position="138"/>
    </location>
</feature>
<evidence type="ECO:0000313" key="4">
    <source>
        <dbReference type="Proteomes" id="UP000736335"/>
    </source>
</evidence>
<protein>
    <recommendedName>
        <fullName evidence="2">DUF6533 domain-containing protein</fullName>
    </recommendedName>
</protein>
<gene>
    <name evidence="3" type="ORF">BJ322DRAFT_635405</name>
</gene>
<dbReference type="AlphaFoldDB" id="A0A9P6HL84"/>
<dbReference type="Pfam" id="PF20151">
    <property type="entry name" value="DUF6533"/>
    <property type="match status" value="1"/>
</dbReference>
<feature type="transmembrane region" description="Helical" evidence="1">
    <location>
        <begin position="150"/>
        <end position="170"/>
    </location>
</feature>
<reference evidence="3" key="2">
    <citation type="submission" date="2020-11" db="EMBL/GenBank/DDBJ databases">
        <authorList>
            <consortium name="DOE Joint Genome Institute"/>
            <person name="Kuo A."/>
            <person name="Miyauchi S."/>
            <person name="Kiss E."/>
            <person name="Drula E."/>
            <person name="Kohler A."/>
            <person name="Sanchez-Garcia M."/>
            <person name="Andreopoulos B."/>
            <person name="Barry K.W."/>
            <person name="Bonito G."/>
            <person name="Buee M."/>
            <person name="Carver A."/>
            <person name="Chen C."/>
            <person name="Cichocki N."/>
            <person name="Clum A."/>
            <person name="Culley D."/>
            <person name="Crous P.W."/>
            <person name="Fauchery L."/>
            <person name="Girlanda M."/>
            <person name="Hayes R."/>
            <person name="Keri Z."/>
            <person name="Labutti K."/>
            <person name="Lipzen A."/>
            <person name="Lombard V."/>
            <person name="Magnuson J."/>
            <person name="Maillard F."/>
            <person name="Morin E."/>
            <person name="Murat C."/>
            <person name="Nolan M."/>
            <person name="Ohm R."/>
            <person name="Pangilinan J."/>
            <person name="Pereira M."/>
            <person name="Perotto S."/>
            <person name="Peter M."/>
            <person name="Riley R."/>
            <person name="Sitrit Y."/>
            <person name="Stielow B."/>
            <person name="Szollosi G."/>
            <person name="Zifcakova L."/>
            <person name="Stursova M."/>
            <person name="Spatafora J.W."/>
            <person name="Tedersoo L."/>
            <person name="Vaario L.-M."/>
            <person name="Yamada A."/>
            <person name="Yan M."/>
            <person name="Wang P."/>
            <person name="Xu J."/>
            <person name="Bruns T."/>
            <person name="Baldrian P."/>
            <person name="Vilgalys R."/>
            <person name="Henrissat B."/>
            <person name="Grigoriev I.V."/>
            <person name="Hibbett D."/>
            <person name="Nagy L.G."/>
            <person name="Martin F.M."/>
        </authorList>
    </citation>
    <scope>NUCLEOTIDE SEQUENCE</scope>
    <source>
        <strain evidence="3">UH-Tt-Lm1</strain>
    </source>
</reference>
<dbReference type="OrthoDB" id="3261349at2759"/>
<feature type="transmembrane region" description="Helical" evidence="1">
    <location>
        <begin position="202"/>
        <end position="224"/>
    </location>
</feature>
<reference evidence="3" key="1">
    <citation type="journal article" date="2020" name="Nat. Commun.">
        <title>Large-scale genome sequencing of mycorrhizal fungi provides insights into the early evolution of symbiotic traits.</title>
        <authorList>
            <person name="Miyauchi S."/>
            <person name="Kiss E."/>
            <person name="Kuo A."/>
            <person name="Drula E."/>
            <person name="Kohler A."/>
            <person name="Sanchez-Garcia M."/>
            <person name="Morin E."/>
            <person name="Andreopoulos B."/>
            <person name="Barry K.W."/>
            <person name="Bonito G."/>
            <person name="Buee M."/>
            <person name="Carver A."/>
            <person name="Chen C."/>
            <person name="Cichocki N."/>
            <person name="Clum A."/>
            <person name="Culley D."/>
            <person name="Crous P.W."/>
            <person name="Fauchery L."/>
            <person name="Girlanda M."/>
            <person name="Hayes R.D."/>
            <person name="Keri Z."/>
            <person name="LaButti K."/>
            <person name="Lipzen A."/>
            <person name="Lombard V."/>
            <person name="Magnuson J."/>
            <person name="Maillard F."/>
            <person name="Murat C."/>
            <person name="Nolan M."/>
            <person name="Ohm R.A."/>
            <person name="Pangilinan J."/>
            <person name="Pereira M.F."/>
            <person name="Perotto S."/>
            <person name="Peter M."/>
            <person name="Pfister S."/>
            <person name="Riley R."/>
            <person name="Sitrit Y."/>
            <person name="Stielow J.B."/>
            <person name="Szollosi G."/>
            <person name="Zifcakova L."/>
            <person name="Stursova M."/>
            <person name="Spatafora J.W."/>
            <person name="Tedersoo L."/>
            <person name="Vaario L.M."/>
            <person name="Yamada A."/>
            <person name="Yan M."/>
            <person name="Wang P."/>
            <person name="Xu J."/>
            <person name="Bruns T."/>
            <person name="Baldrian P."/>
            <person name="Vilgalys R."/>
            <person name="Dunand C."/>
            <person name="Henrissat B."/>
            <person name="Grigoriev I.V."/>
            <person name="Hibbett D."/>
            <person name="Nagy L.G."/>
            <person name="Martin F.M."/>
        </authorList>
    </citation>
    <scope>NUCLEOTIDE SEQUENCE</scope>
    <source>
        <strain evidence="3">UH-Tt-Lm1</strain>
    </source>
</reference>